<name>A0A9D4EB44_DREPO</name>
<dbReference type="EMBL" id="JAIWYP010000009">
    <property type="protein sequence ID" value="KAH3777264.1"/>
    <property type="molecule type" value="Genomic_DNA"/>
</dbReference>
<dbReference type="Proteomes" id="UP000828390">
    <property type="component" value="Unassembled WGS sequence"/>
</dbReference>
<accession>A0A9D4EB44</accession>
<reference evidence="1" key="2">
    <citation type="submission" date="2020-11" db="EMBL/GenBank/DDBJ databases">
        <authorList>
            <person name="McCartney M.A."/>
            <person name="Auch B."/>
            <person name="Kono T."/>
            <person name="Mallez S."/>
            <person name="Becker A."/>
            <person name="Gohl D.M."/>
            <person name="Silverstein K.A.T."/>
            <person name="Koren S."/>
            <person name="Bechman K.B."/>
            <person name="Herman A."/>
            <person name="Abrahante J.E."/>
            <person name="Garbe J."/>
        </authorList>
    </citation>
    <scope>NUCLEOTIDE SEQUENCE</scope>
    <source>
        <strain evidence="1">Duluth1</strain>
        <tissue evidence="1">Whole animal</tissue>
    </source>
</reference>
<sequence length="96" mass="10840">MHCIREFLSRSKAATTLLIPCYQCYEHIIEFTKIIIHVLNVTTSGTNEFPLKKCSYHYGNSAGLQYEAVEIRRCLLEGTLLTSLSGRRGVMDILSA</sequence>
<reference evidence="1" key="1">
    <citation type="journal article" date="2019" name="bioRxiv">
        <title>The Genome of the Zebra Mussel, Dreissena polymorpha: A Resource for Invasive Species Research.</title>
        <authorList>
            <person name="McCartney M.A."/>
            <person name="Auch B."/>
            <person name="Kono T."/>
            <person name="Mallez S."/>
            <person name="Zhang Y."/>
            <person name="Obille A."/>
            <person name="Becker A."/>
            <person name="Abrahante J.E."/>
            <person name="Garbe J."/>
            <person name="Badalamenti J.P."/>
            <person name="Herman A."/>
            <person name="Mangelson H."/>
            <person name="Liachko I."/>
            <person name="Sullivan S."/>
            <person name="Sone E.D."/>
            <person name="Koren S."/>
            <person name="Silverstein K.A.T."/>
            <person name="Beckman K.B."/>
            <person name="Gohl D.M."/>
        </authorList>
    </citation>
    <scope>NUCLEOTIDE SEQUENCE</scope>
    <source>
        <strain evidence="1">Duluth1</strain>
        <tissue evidence="1">Whole animal</tissue>
    </source>
</reference>
<evidence type="ECO:0000313" key="1">
    <source>
        <dbReference type="EMBL" id="KAH3777264.1"/>
    </source>
</evidence>
<comment type="caution">
    <text evidence="1">The sequence shown here is derived from an EMBL/GenBank/DDBJ whole genome shotgun (WGS) entry which is preliminary data.</text>
</comment>
<dbReference type="AlphaFoldDB" id="A0A9D4EB44"/>
<protein>
    <submittedName>
        <fullName evidence="1">Uncharacterized protein</fullName>
    </submittedName>
</protein>
<proteinExistence type="predicted"/>
<organism evidence="1 2">
    <name type="scientific">Dreissena polymorpha</name>
    <name type="common">Zebra mussel</name>
    <name type="synonym">Mytilus polymorpha</name>
    <dbReference type="NCBI Taxonomy" id="45954"/>
    <lineage>
        <taxon>Eukaryota</taxon>
        <taxon>Metazoa</taxon>
        <taxon>Spiralia</taxon>
        <taxon>Lophotrochozoa</taxon>
        <taxon>Mollusca</taxon>
        <taxon>Bivalvia</taxon>
        <taxon>Autobranchia</taxon>
        <taxon>Heteroconchia</taxon>
        <taxon>Euheterodonta</taxon>
        <taxon>Imparidentia</taxon>
        <taxon>Neoheterodontei</taxon>
        <taxon>Myida</taxon>
        <taxon>Dreissenoidea</taxon>
        <taxon>Dreissenidae</taxon>
        <taxon>Dreissena</taxon>
    </lineage>
</organism>
<evidence type="ECO:0000313" key="2">
    <source>
        <dbReference type="Proteomes" id="UP000828390"/>
    </source>
</evidence>
<keyword evidence="2" id="KW-1185">Reference proteome</keyword>
<gene>
    <name evidence="1" type="ORF">DPMN_178704</name>
</gene>